<comment type="catalytic activity">
    <reaction evidence="1 3">
        <text>alpha,alpha-trehalose 6-phosphate + H2O = alpha,alpha-trehalose + phosphate</text>
        <dbReference type="Rhea" id="RHEA:23420"/>
        <dbReference type="ChEBI" id="CHEBI:15377"/>
        <dbReference type="ChEBI" id="CHEBI:16551"/>
        <dbReference type="ChEBI" id="CHEBI:43474"/>
        <dbReference type="ChEBI" id="CHEBI:58429"/>
        <dbReference type="EC" id="3.1.3.12"/>
    </reaction>
</comment>
<dbReference type="InterPro" id="IPR044651">
    <property type="entry name" value="OTSB-like"/>
</dbReference>
<dbReference type="Gene3D" id="3.40.50.1000">
    <property type="entry name" value="HAD superfamily/HAD-like"/>
    <property type="match status" value="2"/>
</dbReference>
<accession>A0A7J7IQF8</accession>
<evidence type="ECO:0000313" key="5">
    <source>
        <dbReference type="EMBL" id="KAF6004804.1"/>
    </source>
</evidence>
<dbReference type="GO" id="GO:0005992">
    <property type="term" value="P:trehalose biosynthetic process"/>
    <property type="evidence" value="ECO:0007669"/>
    <property type="project" value="UniProtKB-UniPathway"/>
</dbReference>
<organism evidence="5 6">
    <name type="scientific">Cyanidiococcus yangmingshanensis</name>
    <dbReference type="NCBI Taxonomy" id="2690220"/>
    <lineage>
        <taxon>Eukaryota</taxon>
        <taxon>Rhodophyta</taxon>
        <taxon>Bangiophyceae</taxon>
        <taxon>Cyanidiales</taxon>
        <taxon>Cyanidiaceae</taxon>
        <taxon>Cyanidiococcus</taxon>
    </lineage>
</organism>
<feature type="region of interest" description="Disordered" evidence="4">
    <location>
        <begin position="1"/>
        <end position="22"/>
    </location>
</feature>
<dbReference type="PANTHER" id="PTHR43768:SF3">
    <property type="entry name" value="TREHALOSE 6-PHOSPHATE PHOSPHATASE"/>
    <property type="match status" value="1"/>
</dbReference>
<dbReference type="GO" id="GO:0004805">
    <property type="term" value="F:trehalose-phosphatase activity"/>
    <property type="evidence" value="ECO:0007669"/>
    <property type="project" value="UniProtKB-EC"/>
</dbReference>
<protein>
    <recommendedName>
        <fullName evidence="3">Trehalose 6-phosphate phosphatase</fullName>
        <ecNumber evidence="3">3.1.3.12</ecNumber>
    </recommendedName>
</protein>
<evidence type="ECO:0000256" key="3">
    <source>
        <dbReference type="RuleBase" id="RU361117"/>
    </source>
</evidence>
<proteinExistence type="inferred from homology"/>
<dbReference type="Pfam" id="PF02358">
    <property type="entry name" value="Trehalose_PPase"/>
    <property type="match status" value="2"/>
</dbReference>
<dbReference type="InterPro" id="IPR036412">
    <property type="entry name" value="HAD-like_sf"/>
</dbReference>
<dbReference type="AlphaFoldDB" id="A0A7J7IQF8"/>
<dbReference type="EMBL" id="VWRR01000002">
    <property type="protein sequence ID" value="KAF6004804.1"/>
    <property type="molecule type" value="Genomic_DNA"/>
</dbReference>
<dbReference type="NCBIfam" id="TIGR00685">
    <property type="entry name" value="T6PP"/>
    <property type="match status" value="1"/>
</dbReference>
<dbReference type="PANTHER" id="PTHR43768">
    <property type="entry name" value="TREHALOSE 6-PHOSPHATE PHOSPHATASE"/>
    <property type="match status" value="1"/>
</dbReference>
<reference evidence="5 6" key="1">
    <citation type="journal article" date="2020" name="J. Phycol.">
        <title>Comparative genome analysis reveals Cyanidiococcus gen. nov., a new extremophilic red algal genus sister to Cyanidioschyzon (Cyanidioschyzonaceae, Rhodophyta).</title>
        <authorList>
            <person name="Liu S.-L."/>
            <person name="Chiang Y.-R."/>
            <person name="Yoon H.S."/>
            <person name="Fu H.-Y."/>
        </authorList>
    </citation>
    <scope>NUCLEOTIDE SEQUENCE [LARGE SCALE GENOMIC DNA]</scope>
    <source>
        <strain evidence="5 6">THAL066</strain>
    </source>
</reference>
<keyword evidence="2 3" id="KW-0378">Hydrolase</keyword>
<gene>
    <name evidence="5" type="ORF">F1559_002069</name>
</gene>
<dbReference type="EC" id="3.1.3.12" evidence="3"/>
<dbReference type="OrthoDB" id="411251at2759"/>
<comment type="pathway">
    <text evidence="3">Glycan biosynthesis; trehalose biosynthesis.</text>
</comment>
<dbReference type="InterPro" id="IPR003337">
    <property type="entry name" value="Trehalose_PPase"/>
</dbReference>
<evidence type="ECO:0000313" key="6">
    <source>
        <dbReference type="Proteomes" id="UP000530660"/>
    </source>
</evidence>
<evidence type="ECO:0000256" key="2">
    <source>
        <dbReference type="ARBA" id="ARBA00022801"/>
    </source>
</evidence>
<comment type="function">
    <text evidence="3">Removes the phosphate from trehalose 6-phosphate to produce free trehalose.</text>
</comment>
<evidence type="ECO:0000256" key="4">
    <source>
        <dbReference type="SAM" id="MobiDB-lite"/>
    </source>
</evidence>
<dbReference type="Proteomes" id="UP000530660">
    <property type="component" value="Unassembled WGS sequence"/>
</dbReference>
<comment type="cofactor">
    <cofactor evidence="3">
        <name>a divalent metal cation</name>
        <dbReference type="ChEBI" id="CHEBI:60240"/>
    </cofactor>
</comment>
<dbReference type="SUPFAM" id="SSF56784">
    <property type="entry name" value="HAD-like"/>
    <property type="match status" value="1"/>
</dbReference>
<comment type="caution">
    <text evidence="5">The sequence shown here is derived from an EMBL/GenBank/DDBJ whole genome shotgun (WGS) entry which is preliminary data.</text>
</comment>
<name>A0A7J7IQF8_9RHOD</name>
<comment type="similarity">
    <text evidence="3">Belongs to the trehalose phosphatase family.</text>
</comment>
<sequence length="411" mass="45196">MSAERFDAPFGPGSRLQRTGSVSCNSEIRADTKRAGSLQSALEYANELLKFRSKVAFLLDYDGTLTQIVEDPDGAVLEEHVRDLLCKLSRKYPVAIITGRSREKIMRLVGISGIYYAGSHGFDIEIPVPGHGSVNHAASERQQVSDITTVGLCNGSDGSHSRYHIAAEVVPVLHQAARQLRSIFGIEDAHVETPAASWPLCTPIAESKDNAIATTLPLGGVFATGSTDKDSILPLPIQPEPASPPSVDPSILSQIDKLLSSSYPFRGVSIEDNHLSISVHYRRCDPAHVPTIEKIVDSVAYRFGLRKTRGKCVFELRPAVKWDKGRAAKWLLEMIEMREERHCLPVYIGDDVTDEDAMKFVSNHGGFGVIVTEDDSRETSASLRLRDPVEVAHFLERFLNTREHELESAAA</sequence>
<evidence type="ECO:0000256" key="1">
    <source>
        <dbReference type="ARBA" id="ARBA00000500"/>
    </source>
</evidence>
<dbReference type="UniPathway" id="UPA00299"/>
<keyword evidence="6" id="KW-1185">Reference proteome</keyword>
<dbReference type="InterPro" id="IPR023214">
    <property type="entry name" value="HAD_sf"/>
</dbReference>